<organism evidence="2 3">
    <name type="scientific">Mucilaginibacter calamicampi</name>
    <dbReference type="NCBI Taxonomy" id="1302352"/>
    <lineage>
        <taxon>Bacteria</taxon>
        <taxon>Pseudomonadati</taxon>
        <taxon>Bacteroidota</taxon>
        <taxon>Sphingobacteriia</taxon>
        <taxon>Sphingobacteriales</taxon>
        <taxon>Sphingobacteriaceae</taxon>
        <taxon>Mucilaginibacter</taxon>
    </lineage>
</organism>
<evidence type="ECO:0000313" key="3">
    <source>
        <dbReference type="Proteomes" id="UP001596958"/>
    </source>
</evidence>
<dbReference type="RefSeq" id="WP_377101746.1">
    <property type="nucleotide sequence ID" value="NZ_JBHTHU010000020.1"/>
</dbReference>
<protein>
    <submittedName>
        <fullName evidence="2">Methyltransferase domain-containing protein</fullName>
    </submittedName>
</protein>
<keyword evidence="3" id="KW-1185">Reference proteome</keyword>
<dbReference type="PANTHER" id="PTHR43861:SF1">
    <property type="entry name" value="TRANS-ACONITATE 2-METHYLTRANSFERASE"/>
    <property type="match status" value="1"/>
</dbReference>
<dbReference type="InterPro" id="IPR013216">
    <property type="entry name" value="Methyltransf_11"/>
</dbReference>
<dbReference type="CDD" id="cd02440">
    <property type="entry name" value="AdoMet_MTases"/>
    <property type="match status" value="1"/>
</dbReference>
<sequence>MIKEKIRAAYEEMAETYNSLIDHKPHNAYYDRPNTLALLPDVSGKTILDAACGPGKYAEILIEKGATVTGFDISPKMVELANIRNGNKGHFFVHDLSCNIDAIATGSCDIVLCALALHYVEDWALTIKEFHRVLKPNGTLVISIEHPFYEYTFFKSKKYFDVENVKCTWKGFGRPVEVNSFRRPLHECIAPLTDNGFYIDKLVEPKPTKEFELLDPKHFKELSEFPAFMSIRAVKR</sequence>
<dbReference type="PANTHER" id="PTHR43861">
    <property type="entry name" value="TRANS-ACONITATE 2-METHYLTRANSFERASE-RELATED"/>
    <property type="match status" value="1"/>
</dbReference>
<gene>
    <name evidence="2" type="ORF">ACFQZS_15195</name>
</gene>
<keyword evidence="2" id="KW-0489">Methyltransferase</keyword>
<accession>A0ABW2YYD0</accession>
<proteinExistence type="predicted"/>
<dbReference type="GO" id="GO:0032259">
    <property type="term" value="P:methylation"/>
    <property type="evidence" value="ECO:0007669"/>
    <property type="project" value="UniProtKB-KW"/>
</dbReference>
<name>A0ABW2YYD0_9SPHI</name>
<dbReference type="GO" id="GO:0008168">
    <property type="term" value="F:methyltransferase activity"/>
    <property type="evidence" value="ECO:0007669"/>
    <property type="project" value="UniProtKB-KW"/>
</dbReference>
<keyword evidence="2" id="KW-0808">Transferase</keyword>
<reference evidence="3" key="1">
    <citation type="journal article" date="2019" name="Int. J. Syst. Evol. Microbiol.">
        <title>The Global Catalogue of Microorganisms (GCM) 10K type strain sequencing project: providing services to taxonomists for standard genome sequencing and annotation.</title>
        <authorList>
            <consortium name="The Broad Institute Genomics Platform"/>
            <consortium name="The Broad Institute Genome Sequencing Center for Infectious Disease"/>
            <person name="Wu L."/>
            <person name="Ma J."/>
        </authorList>
    </citation>
    <scope>NUCLEOTIDE SEQUENCE [LARGE SCALE GENOMIC DNA]</scope>
    <source>
        <strain evidence="3">CCUG 63418</strain>
    </source>
</reference>
<comment type="caution">
    <text evidence="2">The sequence shown here is derived from an EMBL/GenBank/DDBJ whole genome shotgun (WGS) entry which is preliminary data.</text>
</comment>
<feature type="domain" description="Methyltransferase type 11" evidence="1">
    <location>
        <begin position="48"/>
        <end position="142"/>
    </location>
</feature>
<dbReference type="Gene3D" id="3.40.50.150">
    <property type="entry name" value="Vaccinia Virus protein VP39"/>
    <property type="match status" value="1"/>
</dbReference>
<dbReference type="Proteomes" id="UP001596958">
    <property type="component" value="Unassembled WGS sequence"/>
</dbReference>
<evidence type="ECO:0000259" key="1">
    <source>
        <dbReference type="Pfam" id="PF08241"/>
    </source>
</evidence>
<dbReference type="SUPFAM" id="SSF53335">
    <property type="entry name" value="S-adenosyl-L-methionine-dependent methyltransferases"/>
    <property type="match status" value="1"/>
</dbReference>
<evidence type="ECO:0000313" key="2">
    <source>
        <dbReference type="EMBL" id="MFD0751496.1"/>
    </source>
</evidence>
<dbReference type="InterPro" id="IPR029063">
    <property type="entry name" value="SAM-dependent_MTases_sf"/>
</dbReference>
<dbReference type="Pfam" id="PF08241">
    <property type="entry name" value="Methyltransf_11"/>
    <property type="match status" value="1"/>
</dbReference>
<dbReference type="EMBL" id="JBHTHU010000020">
    <property type="protein sequence ID" value="MFD0751496.1"/>
    <property type="molecule type" value="Genomic_DNA"/>
</dbReference>